<gene>
    <name evidence="2" type="ORF">SFRICE_004161</name>
</gene>
<proteinExistence type="predicted"/>
<accession>A0A2H1V6L4</accession>
<protein>
    <submittedName>
        <fullName evidence="2">SFRICE_004161</fullName>
    </submittedName>
</protein>
<name>A0A2H1V6L4_SPOFR</name>
<dbReference type="EMBL" id="ODYU01000947">
    <property type="protein sequence ID" value="SOQ36471.1"/>
    <property type="molecule type" value="Genomic_DNA"/>
</dbReference>
<organism evidence="2">
    <name type="scientific">Spodoptera frugiperda</name>
    <name type="common">Fall armyworm</name>
    <dbReference type="NCBI Taxonomy" id="7108"/>
    <lineage>
        <taxon>Eukaryota</taxon>
        <taxon>Metazoa</taxon>
        <taxon>Ecdysozoa</taxon>
        <taxon>Arthropoda</taxon>
        <taxon>Hexapoda</taxon>
        <taxon>Insecta</taxon>
        <taxon>Pterygota</taxon>
        <taxon>Neoptera</taxon>
        <taxon>Endopterygota</taxon>
        <taxon>Lepidoptera</taxon>
        <taxon>Glossata</taxon>
        <taxon>Ditrysia</taxon>
        <taxon>Noctuoidea</taxon>
        <taxon>Noctuidae</taxon>
        <taxon>Amphipyrinae</taxon>
        <taxon>Spodoptera</taxon>
    </lineage>
</organism>
<dbReference type="AlphaFoldDB" id="A0A2H1V6L4"/>
<feature type="signal peptide" evidence="1">
    <location>
        <begin position="1"/>
        <end position="16"/>
    </location>
</feature>
<feature type="chain" id="PRO_5013628358" evidence="1">
    <location>
        <begin position="17"/>
        <end position="188"/>
    </location>
</feature>
<evidence type="ECO:0000256" key="1">
    <source>
        <dbReference type="SAM" id="SignalP"/>
    </source>
</evidence>
<sequence length="188" mass="21520">MWKIILFCTFLSVSQANIRNIYGDWTMVAFYPVASHQPTCIRFSFTKSPVSIKCSYADGRRAIPVQVSMTSEKGEILERYSMPMRVVETPEEVMPGLEMGCKCGNEEVNDHAVVRIINENYFIMFHYITKESSRTETEPNAAYVFSKNVEPQRKLAKFTSNVDDLKGRKGAMMCYTENFNGFGDENEI</sequence>
<keyword evidence="1" id="KW-0732">Signal</keyword>
<reference evidence="2" key="1">
    <citation type="submission" date="2016-07" db="EMBL/GenBank/DDBJ databases">
        <authorList>
            <person name="Bretaudeau A."/>
        </authorList>
    </citation>
    <scope>NUCLEOTIDE SEQUENCE</scope>
    <source>
        <strain evidence="2">Rice</strain>
        <tissue evidence="2">Whole body</tissue>
    </source>
</reference>
<evidence type="ECO:0000313" key="2">
    <source>
        <dbReference type="EMBL" id="SOQ36471.1"/>
    </source>
</evidence>